<dbReference type="Gene3D" id="3.30.30.30">
    <property type="match status" value="1"/>
</dbReference>
<comment type="caution">
    <text evidence="4">The sequence shown here is derived from an EMBL/GenBank/DDBJ whole genome shotgun (WGS) entry which is preliminary data.</text>
</comment>
<dbReference type="Gene3D" id="3.90.176.10">
    <property type="entry name" value="Toxin ADP-ribosyltransferase, Chain A, domain 1"/>
    <property type="match status" value="1"/>
</dbReference>
<dbReference type="Gene3D" id="3.30.420.40">
    <property type="match status" value="2"/>
</dbReference>
<reference evidence="4" key="1">
    <citation type="submission" date="2021-02" db="EMBL/GenBank/DDBJ databases">
        <authorList>
            <person name="Nowell W R."/>
        </authorList>
    </citation>
    <scope>NUCLEOTIDE SEQUENCE</scope>
</reference>
<dbReference type="SUPFAM" id="SSF56399">
    <property type="entry name" value="ADP-ribosylation"/>
    <property type="match status" value="1"/>
</dbReference>
<dbReference type="InterPro" id="IPR018181">
    <property type="entry name" value="Heat_shock_70_CS"/>
</dbReference>
<dbReference type="InterPro" id="IPR029048">
    <property type="entry name" value="HSP70_C_sf"/>
</dbReference>
<feature type="non-terminal residue" evidence="4">
    <location>
        <position position="825"/>
    </location>
</feature>
<dbReference type="AlphaFoldDB" id="A0A819X1T2"/>
<keyword evidence="2" id="KW-0547">Nucleotide-binding</keyword>
<gene>
    <name evidence="4" type="ORF">FNK824_LOCUS32873</name>
</gene>
<evidence type="ECO:0000256" key="3">
    <source>
        <dbReference type="ARBA" id="ARBA00022840"/>
    </source>
</evidence>
<dbReference type="FunFam" id="3.30.30.30:FF:000001">
    <property type="entry name" value="heat shock 70 kDa protein-like"/>
    <property type="match status" value="1"/>
</dbReference>
<dbReference type="InterPro" id="IPR013126">
    <property type="entry name" value="Hsp_70_fam"/>
</dbReference>
<comment type="similarity">
    <text evidence="1">Belongs to the heat shock protein 70 family.</text>
</comment>
<evidence type="ECO:0000256" key="2">
    <source>
        <dbReference type="ARBA" id="ARBA00022741"/>
    </source>
</evidence>
<dbReference type="FunFam" id="3.30.420.40:FF:000026">
    <property type="entry name" value="Heat shock protein 70"/>
    <property type="match status" value="1"/>
</dbReference>
<organism evidence="4 5">
    <name type="scientific">Rotaria sordida</name>
    <dbReference type="NCBI Taxonomy" id="392033"/>
    <lineage>
        <taxon>Eukaryota</taxon>
        <taxon>Metazoa</taxon>
        <taxon>Spiralia</taxon>
        <taxon>Gnathifera</taxon>
        <taxon>Rotifera</taxon>
        <taxon>Eurotatoria</taxon>
        <taxon>Bdelloidea</taxon>
        <taxon>Philodinida</taxon>
        <taxon>Philodinidae</taxon>
        <taxon>Rotaria</taxon>
    </lineage>
</organism>
<dbReference type="EMBL" id="CAJOBE010011573">
    <property type="protein sequence ID" value="CAF4133819.1"/>
    <property type="molecule type" value="Genomic_DNA"/>
</dbReference>
<dbReference type="SUPFAM" id="SSF100934">
    <property type="entry name" value="Heat shock protein 70kD (HSP70), C-terminal subdomain"/>
    <property type="match status" value="1"/>
</dbReference>
<evidence type="ECO:0000313" key="5">
    <source>
        <dbReference type="Proteomes" id="UP000663874"/>
    </source>
</evidence>
<dbReference type="Gene3D" id="1.20.1270.10">
    <property type="match status" value="1"/>
</dbReference>
<dbReference type="FunFam" id="3.90.640.10:FF:000002">
    <property type="entry name" value="Heat shock 70 kDa"/>
    <property type="match status" value="1"/>
</dbReference>
<dbReference type="SUPFAM" id="SSF53067">
    <property type="entry name" value="Actin-like ATPase domain"/>
    <property type="match status" value="2"/>
</dbReference>
<dbReference type="GO" id="GO:0005524">
    <property type="term" value="F:ATP binding"/>
    <property type="evidence" value="ECO:0007669"/>
    <property type="project" value="UniProtKB-KW"/>
</dbReference>
<dbReference type="InterPro" id="IPR029047">
    <property type="entry name" value="HSP70_peptide-bd_sf"/>
</dbReference>
<dbReference type="Proteomes" id="UP000663874">
    <property type="component" value="Unassembled WGS sequence"/>
</dbReference>
<protein>
    <submittedName>
        <fullName evidence="4">Uncharacterized protein</fullName>
    </submittedName>
</protein>
<dbReference type="Gene3D" id="2.60.34.10">
    <property type="entry name" value="Substrate Binding Domain Of DNAk, Chain A, domain 1"/>
    <property type="match status" value="1"/>
</dbReference>
<keyword evidence="3" id="KW-0067">ATP-binding</keyword>
<evidence type="ECO:0000313" key="4">
    <source>
        <dbReference type="EMBL" id="CAF4133819.1"/>
    </source>
</evidence>
<dbReference type="PRINTS" id="PR00301">
    <property type="entry name" value="HEATSHOCK70"/>
</dbReference>
<sequence>MSNRRAIGIDFGTVHSCVAVFQNGNVEIIPNEQGNRTTPSFIAFTNNERLIGDAAKNQISMNSKNTIFGFKQLLGHKFNDANVQADMKHWPFKVINDRNKPKIQVEYKNQIKLFTPEELSSMILAKMKNMAEIYLGKKVSEVVITIPTYFNYSQRQAIKDAGAIAGLNVLRVLYEPAAAAIAYGLIKKISDEQNILVFDLGASNVNVTILKIEEGVIEVKSIAGNTHLGGEYFVNRMIEYFIQEFKRKYNKDLLNNKRALQRLHNACECAKIFLSSSCHASIQIDSLHEGIDFYSKITRECFEELNADLFHSIFELIEKALHDARMNKASIDEIIFVGGSTRIPKVQKLLHDFSNGKELNKLMNPDETIAYGAAIQAAILTGDKSEEIQDLLLYDVVPFSLASFSFSFKGIETIDGVMTILIKRNTLIPINQTQTFPLTSFPKSQSGIIIKVFEGENPITKDNNLLDSFEFSDISQNSNDGLEIKVTFDIDANNILTVSVMDKTSGKEKKMLIKNKKERLSKDEIECMIFDAEKYKKEDEIRHNRIEVRNSLESYCFKMKTTINNDKLKDKINIYDEKKMIDILENTLTWLEKNQFAEQEEFENKLNEVEKLFSSIMMKSHLNAGKMSEGFSHDQPKDKIIPPVNAASSISKSYSRFLDIRNEHQHMLLSIEGYKNIPLLFLEDTIKHLENMIPNVRRNAWIAKERSITVANELTQDESAAIQLYTMEWIPSDQSFYIHINTALREANRDKLILFLCYLKLVLTALWKLPPMKATVWSGVKGDLSTQYPIGKEFVWWGFSSCSESRQFLEQEKFLGKTGIKTLFR</sequence>
<dbReference type="Pfam" id="PF00012">
    <property type="entry name" value="HSP70"/>
    <property type="match status" value="1"/>
</dbReference>
<dbReference type="SUPFAM" id="SSF100920">
    <property type="entry name" value="Heat shock protein 70kD (HSP70), peptide-binding domain"/>
    <property type="match status" value="1"/>
</dbReference>
<dbReference type="PROSITE" id="PS01036">
    <property type="entry name" value="HSP70_3"/>
    <property type="match status" value="1"/>
</dbReference>
<name>A0A819X1T2_9BILA</name>
<proteinExistence type="inferred from homology"/>
<accession>A0A819X1T2</accession>
<dbReference type="PANTHER" id="PTHR19375">
    <property type="entry name" value="HEAT SHOCK PROTEIN 70KDA"/>
    <property type="match status" value="1"/>
</dbReference>
<dbReference type="Gene3D" id="3.90.640.10">
    <property type="entry name" value="Actin, Chain A, domain 4"/>
    <property type="match status" value="1"/>
</dbReference>
<dbReference type="GO" id="GO:0140662">
    <property type="term" value="F:ATP-dependent protein folding chaperone"/>
    <property type="evidence" value="ECO:0007669"/>
    <property type="project" value="InterPro"/>
</dbReference>
<dbReference type="InterPro" id="IPR043129">
    <property type="entry name" value="ATPase_NBD"/>
</dbReference>
<dbReference type="PROSITE" id="PS51996">
    <property type="entry name" value="TR_MART"/>
    <property type="match status" value="1"/>
</dbReference>
<evidence type="ECO:0000256" key="1">
    <source>
        <dbReference type="ARBA" id="ARBA00007381"/>
    </source>
</evidence>